<proteinExistence type="inferred from homology"/>
<keyword evidence="8" id="KW-0539">Nucleus</keyword>
<evidence type="ECO:0000256" key="8">
    <source>
        <dbReference type="ARBA" id="ARBA00023242"/>
    </source>
</evidence>
<evidence type="ECO:0000256" key="4">
    <source>
        <dbReference type="ARBA" id="ARBA00022728"/>
    </source>
</evidence>
<evidence type="ECO:0000256" key="6">
    <source>
        <dbReference type="ARBA" id="ARBA00022884"/>
    </source>
</evidence>
<keyword evidence="9" id="KW-0687">Ribonucleoprotein</keyword>
<dbReference type="FunFam" id="3.30.70.330:FF:000039">
    <property type="entry name" value="U1 small nuclear ribonucleoprotein A"/>
    <property type="match status" value="1"/>
</dbReference>
<keyword evidence="3" id="KW-0507">mRNA processing</keyword>
<keyword evidence="5" id="KW-0677">Repeat</keyword>
<feature type="domain" description="RRM" evidence="11">
    <location>
        <begin position="221"/>
        <end position="293"/>
    </location>
</feature>
<comment type="subcellular location">
    <subcellularLocation>
        <location evidence="1">Nucleus</location>
    </subcellularLocation>
</comment>
<comment type="caution">
    <text evidence="12">The sequence shown here is derived from an EMBL/GenBank/DDBJ whole genome shotgun (WGS) entry which is preliminary data.</text>
</comment>
<evidence type="ECO:0000256" key="10">
    <source>
        <dbReference type="PROSITE-ProRule" id="PRU00176"/>
    </source>
</evidence>
<evidence type="ECO:0000313" key="12">
    <source>
        <dbReference type="EMBL" id="KAK2197993.1"/>
    </source>
</evidence>
<dbReference type="InterPro" id="IPR000504">
    <property type="entry name" value="RRM_dom"/>
</dbReference>
<dbReference type="GO" id="GO:0008380">
    <property type="term" value="P:RNA splicing"/>
    <property type="evidence" value="ECO:0007669"/>
    <property type="project" value="UniProtKB-KW"/>
</dbReference>
<dbReference type="AlphaFoldDB" id="A0AAD9UQC3"/>
<dbReference type="KEGG" id="bdw:94335295"/>
<dbReference type="EMBL" id="JALLKP010000001">
    <property type="protein sequence ID" value="KAK2197993.1"/>
    <property type="molecule type" value="Genomic_DNA"/>
</dbReference>
<keyword evidence="4" id="KW-0747">Spliceosome</keyword>
<dbReference type="Gene3D" id="3.30.70.330">
    <property type="match status" value="2"/>
</dbReference>
<dbReference type="PROSITE" id="PS50102">
    <property type="entry name" value="RRM"/>
    <property type="match status" value="2"/>
</dbReference>
<dbReference type="GO" id="GO:0005681">
    <property type="term" value="C:spliceosomal complex"/>
    <property type="evidence" value="ECO:0007669"/>
    <property type="project" value="UniProtKB-KW"/>
</dbReference>
<comment type="similarity">
    <text evidence="2">Belongs to the RRM U1 A/B'' family.</text>
</comment>
<accession>A0AAD9UQC3</accession>
<name>A0AAD9UQC3_9APIC</name>
<organism evidence="12 13">
    <name type="scientific">Babesia duncani</name>
    <dbReference type="NCBI Taxonomy" id="323732"/>
    <lineage>
        <taxon>Eukaryota</taxon>
        <taxon>Sar</taxon>
        <taxon>Alveolata</taxon>
        <taxon>Apicomplexa</taxon>
        <taxon>Aconoidasida</taxon>
        <taxon>Piroplasmida</taxon>
        <taxon>Babesiidae</taxon>
        <taxon>Babesia</taxon>
    </lineage>
</organism>
<keyword evidence="7" id="KW-0508">mRNA splicing</keyword>
<dbReference type="GO" id="GO:0003723">
    <property type="term" value="F:RNA binding"/>
    <property type="evidence" value="ECO:0007669"/>
    <property type="project" value="UniProtKB-UniRule"/>
</dbReference>
<dbReference type="GO" id="GO:0030532">
    <property type="term" value="C:small nuclear ribonucleoprotein complex"/>
    <property type="evidence" value="ECO:0007669"/>
    <property type="project" value="UniProtKB-ARBA"/>
</dbReference>
<dbReference type="Pfam" id="PF00076">
    <property type="entry name" value="RRM_1"/>
    <property type="match status" value="2"/>
</dbReference>
<evidence type="ECO:0000256" key="1">
    <source>
        <dbReference type="ARBA" id="ARBA00004123"/>
    </source>
</evidence>
<keyword evidence="6 10" id="KW-0694">RNA-binding</keyword>
<sequence length="293" mass="32919">MAAQIPLMPPILPSLPVAGPPLKPRGVIKPQYTQKVEADPSIPPNQTIYVKNLNDRIPLRILKAELRRLFEKFGTILDIVAMNSFWRKGQAWIVYEQVEFATKALEEMQGFMLHGHAIRVNYALEQSDVVTKANGTFVPRPSGPKKPKAIIAREATQQQLFKDMQTDFVKGNFDGMRHPNEGVPQMMAQARIQQQPRAQVMDSMQIHPRGFSAPAHGLANRILFVEGLPQDVTTEEVDGIFQTISGFIESRVIPSRRVAFVDFNTEINSEFALQTLQGSEIRGHTINISFAKH</sequence>
<dbReference type="InterPro" id="IPR012677">
    <property type="entry name" value="Nucleotide-bd_a/b_plait_sf"/>
</dbReference>
<dbReference type="GO" id="GO:0006397">
    <property type="term" value="P:mRNA processing"/>
    <property type="evidence" value="ECO:0007669"/>
    <property type="project" value="UniProtKB-KW"/>
</dbReference>
<protein>
    <submittedName>
        <fullName evidence="12">Bifunctional RNA recognition motif domain/Nucleotide-binding alpha-beta plait domain superfamily/RNA-binding domain superfamily</fullName>
    </submittedName>
</protein>
<dbReference type="CDD" id="cd12246">
    <property type="entry name" value="RRM1_U1A_like"/>
    <property type="match status" value="1"/>
</dbReference>
<evidence type="ECO:0000256" key="5">
    <source>
        <dbReference type="ARBA" id="ARBA00022737"/>
    </source>
</evidence>
<dbReference type="SMART" id="SM00360">
    <property type="entry name" value="RRM"/>
    <property type="match status" value="2"/>
</dbReference>
<gene>
    <name evidence="12" type="ORF">BdWA1_000997</name>
</gene>
<dbReference type="PANTHER" id="PTHR10501">
    <property type="entry name" value="U1 SMALL NUCLEAR RIBONUCLEOPROTEIN A/U2 SMALL NUCLEAR RIBONUCLEOPROTEIN B"/>
    <property type="match status" value="1"/>
</dbReference>
<dbReference type="CDD" id="cd12247">
    <property type="entry name" value="RRM2_U1A_like"/>
    <property type="match status" value="1"/>
</dbReference>
<keyword evidence="13" id="KW-1185">Reference proteome</keyword>
<feature type="domain" description="RRM" evidence="11">
    <location>
        <begin position="46"/>
        <end position="125"/>
    </location>
</feature>
<dbReference type="InterPro" id="IPR035979">
    <property type="entry name" value="RBD_domain_sf"/>
</dbReference>
<dbReference type="SUPFAM" id="SSF54928">
    <property type="entry name" value="RNA-binding domain, RBD"/>
    <property type="match status" value="1"/>
</dbReference>
<dbReference type="GeneID" id="94335295"/>
<evidence type="ECO:0000259" key="11">
    <source>
        <dbReference type="PROSITE" id="PS50102"/>
    </source>
</evidence>
<evidence type="ECO:0000256" key="3">
    <source>
        <dbReference type="ARBA" id="ARBA00022664"/>
    </source>
</evidence>
<evidence type="ECO:0000256" key="7">
    <source>
        <dbReference type="ARBA" id="ARBA00023187"/>
    </source>
</evidence>
<evidence type="ECO:0000313" key="13">
    <source>
        <dbReference type="Proteomes" id="UP001214638"/>
    </source>
</evidence>
<reference evidence="12" key="1">
    <citation type="journal article" date="2023" name="Nat. Microbiol.">
        <title>Babesia duncani multi-omics identifies virulence factors and drug targets.</title>
        <authorList>
            <person name="Singh P."/>
            <person name="Lonardi S."/>
            <person name="Liang Q."/>
            <person name="Vydyam P."/>
            <person name="Khabirova E."/>
            <person name="Fang T."/>
            <person name="Gihaz S."/>
            <person name="Thekkiniath J."/>
            <person name="Munshi M."/>
            <person name="Abel S."/>
            <person name="Ciampossin L."/>
            <person name="Batugedara G."/>
            <person name="Gupta M."/>
            <person name="Lu X.M."/>
            <person name="Lenz T."/>
            <person name="Chakravarty S."/>
            <person name="Cornillot E."/>
            <person name="Hu Y."/>
            <person name="Ma W."/>
            <person name="Gonzalez L.M."/>
            <person name="Sanchez S."/>
            <person name="Estrada K."/>
            <person name="Sanchez-Flores A."/>
            <person name="Montero E."/>
            <person name="Harb O.S."/>
            <person name="Le Roch K.G."/>
            <person name="Mamoun C.B."/>
        </authorList>
    </citation>
    <scope>NUCLEOTIDE SEQUENCE</scope>
    <source>
        <strain evidence="12">WA1</strain>
    </source>
</reference>
<dbReference type="RefSeq" id="XP_067804835.1">
    <property type="nucleotide sequence ID" value="XM_067946044.1"/>
</dbReference>
<dbReference type="Proteomes" id="UP001214638">
    <property type="component" value="Unassembled WGS sequence"/>
</dbReference>
<evidence type="ECO:0000256" key="9">
    <source>
        <dbReference type="ARBA" id="ARBA00023274"/>
    </source>
</evidence>
<evidence type="ECO:0000256" key="2">
    <source>
        <dbReference type="ARBA" id="ARBA00007243"/>
    </source>
</evidence>
<dbReference type="FunFam" id="3.30.70.330:FF:000029">
    <property type="entry name" value="U2 small nuclear ribonucleoprotein B"/>
    <property type="match status" value="1"/>
</dbReference>